<feature type="compositionally biased region" description="Polar residues" evidence="1">
    <location>
        <begin position="413"/>
        <end position="471"/>
    </location>
</feature>
<feature type="compositionally biased region" description="Basic and acidic residues" evidence="1">
    <location>
        <begin position="8"/>
        <end position="18"/>
    </location>
</feature>
<dbReference type="PROSITE" id="PS50096">
    <property type="entry name" value="IQ"/>
    <property type="match status" value="2"/>
</dbReference>
<dbReference type="SMART" id="SM00015">
    <property type="entry name" value="IQ"/>
    <property type="match status" value="2"/>
</dbReference>
<accession>A0A1Y2C3B9</accession>
<organism evidence="2 3">
    <name type="scientific">Rhizoclosmatium globosum</name>
    <dbReference type="NCBI Taxonomy" id="329046"/>
    <lineage>
        <taxon>Eukaryota</taxon>
        <taxon>Fungi</taxon>
        <taxon>Fungi incertae sedis</taxon>
        <taxon>Chytridiomycota</taxon>
        <taxon>Chytridiomycota incertae sedis</taxon>
        <taxon>Chytridiomycetes</taxon>
        <taxon>Chytridiales</taxon>
        <taxon>Chytriomycetaceae</taxon>
        <taxon>Rhizoclosmatium</taxon>
    </lineage>
</organism>
<dbReference type="Gene3D" id="1.20.5.190">
    <property type="match status" value="1"/>
</dbReference>
<feature type="compositionally biased region" description="Basic residues" evidence="1">
    <location>
        <begin position="181"/>
        <end position="192"/>
    </location>
</feature>
<feature type="compositionally biased region" description="Basic residues" evidence="1">
    <location>
        <begin position="142"/>
        <end position="161"/>
    </location>
</feature>
<gene>
    <name evidence="2" type="ORF">BCR33DRAFT_718686</name>
</gene>
<dbReference type="Proteomes" id="UP000193642">
    <property type="component" value="Unassembled WGS sequence"/>
</dbReference>
<dbReference type="AlphaFoldDB" id="A0A1Y2C3B9"/>
<comment type="caution">
    <text evidence="2">The sequence shown here is derived from an EMBL/GenBank/DDBJ whole genome shotgun (WGS) entry which is preliminary data.</text>
</comment>
<feature type="region of interest" description="Disordered" evidence="1">
    <location>
        <begin position="280"/>
        <end position="301"/>
    </location>
</feature>
<feature type="compositionally biased region" description="Basic and acidic residues" evidence="1">
    <location>
        <begin position="607"/>
        <end position="617"/>
    </location>
</feature>
<dbReference type="Pfam" id="PF00612">
    <property type="entry name" value="IQ"/>
    <property type="match status" value="2"/>
</dbReference>
<reference evidence="2 3" key="1">
    <citation type="submission" date="2016-07" db="EMBL/GenBank/DDBJ databases">
        <title>Pervasive Adenine N6-methylation of Active Genes in Fungi.</title>
        <authorList>
            <consortium name="DOE Joint Genome Institute"/>
            <person name="Mondo S.J."/>
            <person name="Dannebaum R.O."/>
            <person name="Kuo R.C."/>
            <person name="Labutti K."/>
            <person name="Haridas S."/>
            <person name="Kuo A."/>
            <person name="Salamov A."/>
            <person name="Ahrendt S.R."/>
            <person name="Lipzen A."/>
            <person name="Sullivan W."/>
            <person name="Andreopoulos W.B."/>
            <person name="Clum A."/>
            <person name="Lindquist E."/>
            <person name="Daum C."/>
            <person name="Ramamoorthy G.K."/>
            <person name="Gryganskyi A."/>
            <person name="Culley D."/>
            <person name="Magnuson J.K."/>
            <person name="James T.Y."/>
            <person name="O'Malley M.A."/>
            <person name="Stajich J.E."/>
            <person name="Spatafora J.W."/>
            <person name="Visel A."/>
            <person name="Grigoriev I.V."/>
        </authorList>
    </citation>
    <scope>NUCLEOTIDE SEQUENCE [LARGE SCALE GENOMIC DNA]</scope>
    <source>
        <strain evidence="2 3">JEL800</strain>
    </source>
</reference>
<feature type="compositionally biased region" description="Low complexity" evidence="1">
    <location>
        <begin position="647"/>
        <end position="661"/>
    </location>
</feature>
<name>A0A1Y2C3B9_9FUNG</name>
<evidence type="ECO:0000256" key="1">
    <source>
        <dbReference type="SAM" id="MobiDB-lite"/>
    </source>
</evidence>
<feature type="region of interest" description="Disordered" evidence="1">
    <location>
        <begin position="140"/>
        <end position="196"/>
    </location>
</feature>
<feature type="region of interest" description="Disordered" evidence="1">
    <location>
        <begin position="379"/>
        <end position="760"/>
    </location>
</feature>
<protein>
    <submittedName>
        <fullName evidence="2">Uncharacterized protein</fullName>
    </submittedName>
</protein>
<feature type="compositionally biased region" description="Low complexity" evidence="1">
    <location>
        <begin position="484"/>
        <end position="498"/>
    </location>
</feature>
<dbReference type="InterPro" id="IPR000048">
    <property type="entry name" value="IQ_motif_EF-hand-BS"/>
</dbReference>
<feature type="compositionally biased region" description="Low complexity" evidence="1">
    <location>
        <begin position="581"/>
        <end position="591"/>
    </location>
</feature>
<dbReference type="CDD" id="cd23767">
    <property type="entry name" value="IQCD"/>
    <property type="match status" value="2"/>
</dbReference>
<evidence type="ECO:0000313" key="3">
    <source>
        <dbReference type="Proteomes" id="UP000193642"/>
    </source>
</evidence>
<proteinExistence type="predicted"/>
<feature type="region of interest" description="Disordered" evidence="1">
    <location>
        <begin position="1"/>
        <end position="25"/>
    </location>
</feature>
<keyword evidence="3" id="KW-1185">Reference proteome</keyword>
<sequence length="760" mass="84049">MLPAIPTQERHVSLKDEAPSTEPAKPVQIDQDIATEIANEISQKQIPYVHAYQFHGYDPSRDPLLIRKQPILRPLVDFKGLEFHRHWPLEYLSQRLQKEREKELSHFRKLFQLRVSNPYVGTSELEYYKMSTVTKTRQLHEHNHHHHQHALHKIRRPSHHHTREEAAADALSHAPGLPPKQKYHPHPPRHKNIPTDLQSPHILQQKLKTRYQKYRYLLHLPSHPTNPPSTRSDGSVFTRLAQHTQCKHFVEEVDNARPHCIHHHQPPPPPDFFTRMATPKPIPPPPQPIQLQPKDHPPPSQAAIERLSKPRVVYPVYQFPESGIPKEVSEWRPMTHRLVMSEKQLQRMEAISRPKNWREIEEKKKTEASEAVGAAATAVVPGKDAGGDVKPPAEAVAGEGGSGSSDAPAEVEQSGSSSAPPPESTEQVEPTAPQSEPTQPSSKHPTAPSSKRTSLSNLAQRLSTSLQNLTSPKKRASTIKAESQDPSTTQSQSQDQQPAQEPLLDPSQATEEQKEAAVKLQATFRGYKTRQKLSRDTLNNPESDDSAHPVEPPSTDAATVPTEESREANTDDTTDQLLDPAQATEEQQEAAVKLQATFRGFKTRQKLSRDTLNKPETEEPVEAGGGDGGAETVPAEESKEVDTEGSVDAAAPAEEVAVAEDQVPSSEAQADPESAPVAESEAVQERNAESSEVVATETSVEEPKSEEPVPTDKSASQPVEDVSPEVFAPIEEAEEAPKEAVAAEEETVPQPPTDSESVPV</sequence>
<evidence type="ECO:0000313" key="2">
    <source>
        <dbReference type="EMBL" id="ORY41518.1"/>
    </source>
</evidence>
<dbReference type="OrthoDB" id="252964at2759"/>
<dbReference type="EMBL" id="MCGO01000031">
    <property type="protein sequence ID" value="ORY41518.1"/>
    <property type="molecule type" value="Genomic_DNA"/>
</dbReference>